<dbReference type="PANTHER" id="PTHR33162">
    <property type="entry name" value="SEC-INDEPENDENT PROTEIN TRANSLOCASE PROTEIN TATA, CHLOROPLASTIC"/>
    <property type="match status" value="1"/>
</dbReference>
<evidence type="ECO:0000256" key="7">
    <source>
        <dbReference type="ARBA" id="ARBA00023010"/>
    </source>
</evidence>
<evidence type="ECO:0000256" key="10">
    <source>
        <dbReference type="SAM" id="MobiDB-lite"/>
    </source>
</evidence>
<dbReference type="NCBIfam" id="TIGR01410">
    <property type="entry name" value="tatB"/>
    <property type="match status" value="1"/>
</dbReference>
<dbReference type="EMBL" id="JAHCQH010000014">
    <property type="protein sequence ID" value="MBS9476158.1"/>
    <property type="molecule type" value="Genomic_DNA"/>
</dbReference>
<dbReference type="HAMAP" id="MF_00237">
    <property type="entry name" value="TatB"/>
    <property type="match status" value="1"/>
</dbReference>
<comment type="function">
    <text evidence="9">Part of the twin-arginine translocation (Tat) system that transports large folded proteins containing a characteristic twin-arginine motif in their signal peptide across membranes. Together with TatC, TatB is part of a receptor directly interacting with Tat signal peptides. TatB may form an oligomeric binding site that transiently accommodates folded Tat precursor proteins before their translocation.</text>
</comment>
<comment type="subunit">
    <text evidence="9">The Tat system comprises two distinct complexes: a TatABC complex, containing multiple copies of TatA, TatB and TatC subunits, and a separate TatA complex, containing only TatA subunits. Substrates initially bind to the TatABC complex, which probably triggers association of the separate TatA complex to form the active translocon.</text>
</comment>
<keyword evidence="5 9" id="KW-0653">Protein transport</keyword>
<feature type="region of interest" description="Disordered" evidence="10">
    <location>
        <begin position="166"/>
        <end position="275"/>
    </location>
</feature>
<gene>
    <name evidence="9 11" type="primary">tatB</name>
    <name evidence="11" type="ORF">KIP89_03465</name>
</gene>
<evidence type="ECO:0000256" key="1">
    <source>
        <dbReference type="ARBA" id="ARBA00004167"/>
    </source>
</evidence>
<dbReference type="RefSeq" id="WP_213754019.1">
    <property type="nucleotide sequence ID" value="NZ_JAHCQH010000014.1"/>
</dbReference>
<protein>
    <recommendedName>
        <fullName evidence="9">Sec-independent protein translocase protein TatB</fullName>
    </recommendedName>
</protein>
<evidence type="ECO:0000256" key="9">
    <source>
        <dbReference type="HAMAP-Rule" id="MF_00237"/>
    </source>
</evidence>
<keyword evidence="3 9" id="KW-1003">Cell membrane</keyword>
<comment type="similarity">
    <text evidence="9">Belongs to the TatB family.</text>
</comment>
<evidence type="ECO:0000256" key="4">
    <source>
        <dbReference type="ARBA" id="ARBA00022692"/>
    </source>
</evidence>
<evidence type="ECO:0000256" key="6">
    <source>
        <dbReference type="ARBA" id="ARBA00022989"/>
    </source>
</evidence>
<feature type="compositionally biased region" description="Low complexity" evidence="10">
    <location>
        <begin position="166"/>
        <end position="206"/>
    </location>
</feature>
<keyword evidence="12" id="KW-1185">Reference proteome</keyword>
<accession>A0ABS5R3B7</accession>
<reference evidence="11" key="1">
    <citation type="submission" date="2021-05" db="EMBL/GenBank/DDBJ databases">
        <authorList>
            <person name="Sun Q."/>
            <person name="Inoue M."/>
        </authorList>
    </citation>
    <scope>NUCLEOTIDE SEQUENCE</scope>
    <source>
        <strain evidence="11">VKM B-3255</strain>
    </source>
</reference>
<dbReference type="Gene3D" id="1.20.5.3310">
    <property type="match status" value="1"/>
</dbReference>
<evidence type="ECO:0000256" key="8">
    <source>
        <dbReference type="ARBA" id="ARBA00023136"/>
    </source>
</evidence>
<feature type="compositionally biased region" description="Low complexity" evidence="10">
    <location>
        <begin position="228"/>
        <end position="241"/>
    </location>
</feature>
<evidence type="ECO:0000256" key="2">
    <source>
        <dbReference type="ARBA" id="ARBA00022448"/>
    </source>
</evidence>
<feature type="compositionally biased region" description="Low complexity" evidence="10">
    <location>
        <begin position="249"/>
        <end position="263"/>
    </location>
</feature>
<name>A0ABS5R3B7_9HYPH</name>
<dbReference type="InterPro" id="IPR003369">
    <property type="entry name" value="TatA/B/E"/>
</dbReference>
<keyword evidence="6 9" id="KW-1133">Transmembrane helix</keyword>
<evidence type="ECO:0000256" key="3">
    <source>
        <dbReference type="ARBA" id="ARBA00022475"/>
    </source>
</evidence>
<keyword evidence="2 9" id="KW-0813">Transport</keyword>
<comment type="caution">
    <text evidence="11">The sequence shown here is derived from an EMBL/GenBank/DDBJ whole genome shotgun (WGS) entry which is preliminary data.</text>
</comment>
<comment type="subcellular location">
    <subcellularLocation>
        <location evidence="9">Cell membrane</location>
        <topology evidence="9">Single-pass membrane protein</topology>
    </subcellularLocation>
    <subcellularLocation>
        <location evidence="1">Membrane</location>
        <topology evidence="1">Single-pass membrane protein</topology>
    </subcellularLocation>
</comment>
<keyword evidence="8 9" id="KW-0472">Membrane</keyword>
<dbReference type="Pfam" id="PF02416">
    <property type="entry name" value="TatA_B_E"/>
    <property type="match status" value="1"/>
</dbReference>
<evidence type="ECO:0000313" key="12">
    <source>
        <dbReference type="Proteomes" id="UP001166585"/>
    </source>
</evidence>
<sequence length="275" mass="27733">MLDIGWSELLVIGVVALVVIGPKELPTVLRKVGQGIGKLRRMAGDFQGQFNEALREAELSDLKDSVSGLRSDLSGLADNARSTLANAFPTNPLQDLDAEMKATSTPVERKDLPAGEIEALLPEPTELESNAFETIEDEVRAATAKLDTPSPAPAATSAAAPSASAAPATAASPAPAATSSAPASSEAPKARRSAASAPSEAAAPAKRAPRRKPAAETEVTQAVADLDATAPTAAESAAKPAAKPRVRAKAPASPSARSRAAKAPGGTTGNEGPGA</sequence>
<dbReference type="Proteomes" id="UP001166585">
    <property type="component" value="Unassembled WGS sequence"/>
</dbReference>
<dbReference type="InterPro" id="IPR018448">
    <property type="entry name" value="TatB"/>
</dbReference>
<dbReference type="PANTHER" id="PTHR33162:SF1">
    <property type="entry name" value="SEC-INDEPENDENT PROTEIN TRANSLOCASE PROTEIN TATA, CHLOROPLASTIC"/>
    <property type="match status" value="1"/>
</dbReference>
<organism evidence="11 12">
    <name type="scientific">Ancylobacter radicis</name>
    <dbReference type="NCBI Taxonomy" id="2836179"/>
    <lineage>
        <taxon>Bacteria</taxon>
        <taxon>Pseudomonadati</taxon>
        <taxon>Pseudomonadota</taxon>
        <taxon>Alphaproteobacteria</taxon>
        <taxon>Hyphomicrobiales</taxon>
        <taxon>Xanthobacteraceae</taxon>
        <taxon>Ancylobacter</taxon>
    </lineage>
</organism>
<proteinExistence type="inferred from homology"/>
<dbReference type="PRINTS" id="PR01506">
    <property type="entry name" value="TATBPROTEIN"/>
</dbReference>
<keyword evidence="7 9" id="KW-0811">Translocation</keyword>
<evidence type="ECO:0000313" key="11">
    <source>
        <dbReference type="EMBL" id="MBS9476158.1"/>
    </source>
</evidence>
<evidence type="ECO:0000256" key="5">
    <source>
        <dbReference type="ARBA" id="ARBA00022927"/>
    </source>
</evidence>
<keyword evidence="4 9" id="KW-0812">Transmembrane</keyword>
<feature type="compositionally biased region" description="Gly residues" evidence="10">
    <location>
        <begin position="266"/>
        <end position="275"/>
    </location>
</feature>